<dbReference type="PATRIC" id="fig|1423758.3.peg.914"/>
<dbReference type="Gene3D" id="1.20.1250.20">
    <property type="entry name" value="MFS general substrate transporter like domains"/>
    <property type="match status" value="1"/>
</dbReference>
<dbReference type="InterPro" id="IPR036259">
    <property type="entry name" value="MFS_trans_sf"/>
</dbReference>
<sequence>MKNKRIAALIAIAIFTFMTSFNLNSPLWLFVVTSLFYGVRMGLFQSPNNSVIMSSVDQQFLGIAGSVNSLARNFGKVYQPLSFYSSMSFKAGKNITTYPVGQNQLFMSGLHIAFIFALIFAATAE</sequence>
<accession>I7KH88</accession>
<feature type="transmembrane region" description="Helical" evidence="1">
    <location>
        <begin position="105"/>
        <end position="124"/>
    </location>
</feature>
<comment type="caution">
    <text evidence="2">The sequence shown here is derived from an EMBL/GenBank/DDBJ whole genome shotgun (WGS) entry which is preliminary data.</text>
</comment>
<dbReference type="Proteomes" id="UP000009320">
    <property type="component" value="Unassembled WGS sequence"/>
</dbReference>
<keyword evidence="1" id="KW-0472">Membrane</keyword>
<dbReference type="EMBL" id="CAKE01000010">
    <property type="protein sequence ID" value="CCI81890.1"/>
    <property type="molecule type" value="Genomic_DNA"/>
</dbReference>
<keyword evidence="1" id="KW-0812">Transmembrane</keyword>
<keyword evidence="1" id="KW-1133">Transmembrane helix</keyword>
<evidence type="ECO:0000313" key="2">
    <source>
        <dbReference type="EMBL" id="CCI81890.1"/>
    </source>
</evidence>
<evidence type="ECO:0000313" key="3">
    <source>
        <dbReference type="Proteomes" id="UP000009320"/>
    </source>
</evidence>
<gene>
    <name evidence="2" type="ORF">BN55_00880</name>
</gene>
<dbReference type="AlphaFoldDB" id="I7KH88"/>
<protein>
    <submittedName>
        <fullName evidence="2">Drug resistance transporter, EmrB/QacA family protein</fullName>
    </submittedName>
</protein>
<keyword evidence="3" id="KW-1185">Reference proteome</keyword>
<reference evidence="2 3" key="1">
    <citation type="submission" date="2012-06" db="EMBL/GenBank/DDBJ databases">
        <title>Draft Genome Sequence of Lactobacillus hominis Strain CRBIP 24.179T, isolated from human intestine.</title>
        <authorList>
            <person name="Cousin S."/>
            <person name="Ma L."/>
            <person name="Bizet C."/>
            <person name="Loux V."/>
            <person name="Bouchier C."/>
            <person name="Clermont D."/>
            <person name="Creno S."/>
        </authorList>
    </citation>
    <scope>NUCLEOTIDE SEQUENCE [LARGE SCALE GENOMIC DNA]</scope>
    <source>
        <strain evidence="3">CRBIP 24.179T</strain>
    </source>
</reference>
<organism evidence="2 3">
    <name type="scientific">Lactobacillus hominis DSM 23910 = CRBIP 24.179</name>
    <dbReference type="NCBI Taxonomy" id="1423758"/>
    <lineage>
        <taxon>Bacteria</taxon>
        <taxon>Bacillati</taxon>
        <taxon>Bacillota</taxon>
        <taxon>Bacilli</taxon>
        <taxon>Lactobacillales</taxon>
        <taxon>Lactobacillaceae</taxon>
        <taxon>Lactobacillus</taxon>
    </lineage>
</organism>
<evidence type="ECO:0000256" key="1">
    <source>
        <dbReference type="SAM" id="Phobius"/>
    </source>
</evidence>
<dbReference type="STRING" id="1423758.FC41_GL000906"/>
<proteinExistence type="predicted"/>
<dbReference type="GeneID" id="82847121"/>
<dbReference type="RefSeq" id="WP_008470809.1">
    <property type="nucleotide sequence ID" value="NZ_AYZP01000002.1"/>
</dbReference>
<dbReference type="SUPFAM" id="SSF103473">
    <property type="entry name" value="MFS general substrate transporter"/>
    <property type="match status" value="1"/>
</dbReference>
<name>I7KH88_9LACO</name>
<dbReference type="eggNOG" id="COG2211">
    <property type="taxonomic scope" value="Bacteria"/>
</dbReference>